<proteinExistence type="predicted"/>
<dbReference type="InterPro" id="IPR036457">
    <property type="entry name" value="PPM-type-like_dom_sf"/>
</dbReference>
<dbReference type="SMART" id="SM00331">
    <property type="entry name" value="PP2C_SIG"/>
    <property type="match status" value="1"/>
</dbReference>
<dbReference type="InterPro" id="IPR017748">
    <property type="entry name" value="TagF"/>
</dbReference>
<dbReference type="Gene3D" id="3.40.1730.10">
    <property type="entry name" value="pa0076 domain"/>
    <property type="match status" value="1"/>
</dbReference>
<evidence type="ECO:0000313" key="3">
    <source>
        <dbReference type="Proteomes" id="UP000199347"/>
    </source>
</evidence>
<dbReference type="Proteomes" id="UP000199347">
    <property type="component" value="Unassembled WGS sequence"/>
</dbReference>
<dbReference type="PROSITE" id="PS51746">
    <property type="entry name" value="PPM_2"/>
    <property type="match status" value="1"/>
</dbReference>
<dbReference type="EMBL" id="FMVW01000001">
    <property type="protein sequence ID" value="SCZ26449.1"/>
    <property type="molecule type" value="Genomic_DNA"/>
</dbReference>
<dbReference type="AlphaFoldDB" id="A0A1G5MPG2"/>
<evidence type="ECO:0000259" key="1">
    <source>
        <dbReference type="PROSITE" id="PS51746"/>
    </source>
</evidence>
<dbReference type="SUPFAM" id="SSF81606">
    <property type="entry name" value="PP2C-like"/>
    <property type="match status" value="1"/>
</dbReference>
<feature type="domain" description="PPM-type phosphatase" evidence="1">
    <location>
        <begin position="279"/>
        <end position="490"/>
    </location>
</feature>
<dbReference type="RefSeq" id="WP_092809929.1">
    <property type="nucleotide sequence ID" value="NZ_FMVW01000001.1"/>
</dbReference>
<evidence type="ECO:0000313" key="2">
    <source>
        <dbReference type="EMBL" id="SCZ26449.1"/>
    </source>
</evidence>
<organism evidence="2 3">
    <name type="scientific">Afifella marina DSM 2698</name>
    <dbReference type="NCBI Taxonomy" id="1120955"/>
    <lineage>
        <taxon>Bacteria</taxon>
        <taxon>Pseudomonadati</taxon>
        <taxon>Pseudomonadota</taxon>
        <taxon>Alphaproteobacteria</taxon>
        <taxon>Hyphomicrobiales</taxon>
        <taxon>Afifellaceae</taxon>
        <taxon>Afifella</taxon>
    </lineage>
</organism>
<dbReference type="InterPro" id="IPR001932">
    <property type="entry name" value="PPM-type_phosphatase-like_dom"/>
</dbReference>
<protein>
    <submittedName>
        <fullName evidence="2">Type VI secretion system protein ImpM</fullName>
    </submittedName>
</protein>
<reference evidence="2 3" key="1">
    <citation type="submission" date="2016-10" db="EMBL/GenBank/DDBJ databases">
        <authorList>
            <person name="de Groot N.N."/>
        </authorList>
    </citation>
    <scope>NUCLEOTIDE SEQUENCE [LARGE SCALE GENOMIC DNA]</scope>
    <source>
        <strain evidence="2 3">DSM 2698</strain>
    </source>
</reference>
<dbReference type="Gene3D" id="3.60.40.10">
    <property type="entry name" value="PPM-type phosphatase domain"/>
    <property type="match status" value="1"/>
</dbReference>
<dbReference type="STRING" id="1120955.SAMN03080610_00948"/>
<dbReference type="Pfam" id="PF00481">
    <property type="entry name" value="PP2C"/>
    <property type="match status" value="1"/>
</dbReference>
<dbReference type="InterPro" id="IPR038225">
    <property type="entry name" value="TagF_sf"/>
</dbReference>
<dbReference type="Pfam" id="PF09867">
    <property type="entry name" value="TagF_N"/>
    <property type="match status" value="1"/>
</dbReference>
<name>A0A1G5MPG2_AFIMA</name>
<dbReference type="OrthoDB" id="9801841at2"/>
<dbReference type="NCBIfam" id="TIGR03373">
    <property type="entry name" value="VI_minor_4"/>
    <property type="match status" value="1"/>
</dbReference>
<accession>A0A1G5MPG2</accession>
<gene>
    <name evidence="2" type="ORF">SAMN03080610_00948</name>
</gene>
<keyword evidence="3" id="KW-1185">Reference proteome</keyword>
<sequence>MIGRRGRRAEQPVEAAHPGFFGKVPTHGDFVSADLDSRFLEAFSAWLQQGLVASRQALGDAWRDSFLAAPPWRFTLTAGLCGPHGMAGVLLPSRDRIGRCFPLIAAARLDTATDPQRVAEDRTWFTALEAMAETALQPDFDLIIFRDKLRRLRPPIAVGHGSPPLVSISEWWTERGPHDWPIGFTAEGLPTPAAFLNLLSPSPPLAPNQSTPLEHVWRPRSLQTSVGQGPPPAADEPDEALEQQRVANSGKISSELNPIEAVGPPLRLVSALGEHSGLRAPLHADAAVQRDHPSILAVIDGIGHDGAALRAAQAVARALNEVPQHERLEQLVADIKGKLGRVHALIRAAQPRQGGVAAPDSASGGASVVLLAQAAGRFTVLWSGDARCYLLRDGMMRGLTRDHVEVGIRRRLSRSVGGLETSVLLDAFSDGLQPHDRFLLCSAPLVRALPERAIAEILLREERPRAVDLLVQDALLAQVSDNVTAIVIDAEPT</sequence>
<dbReference type="SMART" id="SM00332">
    <property type="entry name" value="PP2Cc"/>
    <property type="match status" value="1"/>
</dbReference>